<feature type="compositionally biased region" description="Low complexity" evidence="1">
    <location>
        <begin position="79"/>
        <end position="89"/>
    </location>
</feature>
<organism evidence="2 3">
    <name type="scientific">Mauremys mutica</name>
    <name type="common">yellowpond turtle</name>
    <dbReference type="NCBI Taxonomy" id="74926"/>
    <lineage>
        <taxon>Eukaryota</taxon>
        <taxon>Metazoa</taxon>
        <taxon>Chordata</taxon>
        <taxon>Craniata</taxon>
        <taxon>Vertebrata</taxon>
        <taxon>Euteleostomi</taxon>
        <taxon>Archelosauria</taxon>
        <taxon>Testudinata</taxon>
        <taxon>Testudines</taxon>
        <taxon>Cryptodira</taxon>
        <taxon>Durocryptodira</taxon>
        <taxon>Testudinoidea</taxon>
        <taxon>Geoemydidae</taxon>
        <taxon>Geoemydinae</taxon>
        <taxon>Mauremys</taxon>
    </lineage>
</organism>
<feature type="compositionally biased region" description="Basic and acidic residues" evidence="1">
    <location>
        <begin position="91"/>
        <end position="101"/>
    </location>
</feature>
<dbReference type="Proteomes" id="UP000827986">
    <property type="component" value="Unassembled WGS sequence"/>
</dbReference>
<keyword evidence="3" id="KW-1185">Reference proteome</keyword>
<reference evidence="2" key="1">
    <citation type="submission" date="2021-09" db="EMBL/GenBank/DDBJ databases">
        <title>The genome of Mauremys mutica provides insights into the evolution of semi-aquatic lifestyle.</title>
        <authorList>
            <person name="Gong S."/>
            <person name="Gao Y."/>
        </authorList>
    </citation>
    <scope>NUCLEOTIDE SEQUENCE</scope>
    <source>
        <strain evidence="2">MM-2020</strain>
        <tissue evidence="2">Muscle</tissue>
    </source>
</reference>
<protein>
    <submittedName>
        <fullName evidence="2">Uncharacterized protein</fullName>
    </submittedName>
</protein>
<sequence>MCLAVFPASCFRCLGRDTLSQCTHSATFTLRARRGRTDFRPPFYMIIVGKKSRTKSYKTPDKENKRAGLTQTPLDSKKPSLSKSSALTPRLRSEISDYKHI</sequence>
<feature type="region of interest" description="Disordered" evidence="1">
    <location>
        <begin position="53"/>
        <end position="101"/>
    </location>
</feature>
<dbReference type="AlphaFoldDB" id="A0A9D3X908"/>
<evidence type="ECO:0000256" key="1">
    <source>
        <dbReference type="SAM" id="MobiDB-lite"/>
    </source>
</evidence>
<accession>A0A9D3X908</accession>
<dbReference type="EMBL" id="JAHDVG010000478">
    <property type="protein sequence ID" value="KAH1175181.1"/>
    <property type="molecule type" value="Genomic_DNA"/>
</dbReference>
<gene>
    <name evidence="2" type="ORF">KIL84_021595</name>
</gene>
<evidence type="ECO:0000313" key="2">
    <source>
        <dbReference type="EMBL" id="KAH1175181.1"/>
    </source>
</evidence>
<proteinExistence type="predicted"/>
<evidence type="ECO:0000313" key="3">
    <source>
        <dbReference type="Proteomes" id="UP000827986"/>
    </source>
</evidence>
<comment type="caution">
    <text evidence="2">The sequence shown here is derived from an EMBL/GenBank/DDBJ whole genome shotgun (WGS) entry which is preliminary data.</text>
</comment>
<name>A0A9D3X908_9SAUR</name>